<dbReference type="GO" id="GO:0018576">
    <property type="term" value="F:catechol 1,2-dioxygenase activity"/>
    <property type="evidence" value="ECO:0007669"/>
    <property type="project" value="InterPro"/>
</dbReference>
<dbReference type="SUPFAM" id="SSF49482">
    <property type="entry name" value="Aromatic compound dioxygenase"/>
    <property type="match status" value="1"/>
</dbReference>
<dbReference type="InterPro" id="IPR007535">
    <property type="entry name" value="Catechol_dOase_N"/>
</dbReference>
<dbReference type="InterPro" id="IPR050770">
    <property type="entry name" value="Intradiol_RC_Dioxygenase"/>
</dbReference>
<evidence type="ECO:0000256" key="1">
    <source>
        <dbReference type="ARBA" id="ARBA00001965"/>
    </source>
</evidence>
<evidence type="ECO:0000256" key="5">
    <source>
        <dbReference type="ARBA" id="ARBA00023002"/>
    </source>
</evidence>
<dbReference type="GO" id="GO:0008199">
    <property type="term" value="F:ferric iron binding"/>
    <property type="evidence" value="ECO:0007669"/>
    <property type="project" value="InterPro"/>
</dbReference>
<dbReference type="OrthoDB" id="9800887at2"/>
<organism evidence="9 10">
    <name type="scientific">Sphingomonas ginsenosidivorax</name>
    <dbReference type="NCBI Taxonomy" id="862135"/>
    <lineage>
        <taxon>Bacteria</taxon>
        <taxon>Pseudomonadati</taxon>
        <taxon>Pseudomonadota</taxon>
        <taxon>Alphaproteobacteria</taxon>
        <taxon>Sphingomonadales</taxon>
        <taxon>Sphingomonadaceae</taxon>
        <taxon>Sphingomonas</taxon>
    </lineage>
</organism>
<evidence type="ECO:0000256" key="2">
    <source>
        <dbReference type="ARBA" id="ARBA00007825"/>
    </source>
</evidence>
<dbReference type="PANTHER" id="PTHR33711:SF7">
    <property type="entry name" value="INTRADIOL RING-CLEAVAGE DIOXYGENASES DOMAIN-CONTAINING PROTEIN-RELATED"/>
    <property type="match status" value="1"/>
</dbReference>
<feature type="domain" description="Catechol dioxygenase N-terminal" evidence="8">
    <location>
        <begin position="24"/>
        <end position="95"/>
    </location>
</feature>
<protein>
    <submittedName>
        <fullName evidence="9">Hydroxyquinol 1,2-dioxygenase</fullName>
    </submittedName>
</protein>
<gene>
    <name evidence="9" type="ORF">FSB78_18525</name>
</gene>
<proteinExistence type="inferred from homology"/>
<dbReference type="Pfam" id="PF04444">
    <property type="entry name" value="Dioxygenase_N"/>
    <property type="match status" value="1"/>
</dbReference>
<evidence type="ECO:0000259" key="7">
    <source>
        <dbReference type="Pfam" id="PF00775"/>
    </source>
</evidence>
<comment type="cofactor">
    <cofactor evidence="1">
        <name>Fe(3+)</name>
        <dbReference type="ChEBI" id="CHEBI:29034"/>
    </cofactor>
</comment>
<feature type="domain" description="Intradiol ring-cleavage dioxygenases" evidence="7">
    <location>
        <begin position="122"/>
        <end position="287"/>
    </location>
</feature>
<keyword evidence="10" id="KW-1185">Reference proteome</keyword>
<dbReference type="EMBL" id="VOQR01000002">
    <property type="protein sequence ID" value="TXC67982.1"/>
    <property type="molecule type" value="Genomic_DNA"/>
</dbReference>
<dbReference type="Gene3D" id="2.60.130.10">
    <property type="entry name" value="Aromatic compound dioxygenase"/>
    <property type="match status" value="1"/>
</dbReference>
<sequence>MRNLDEDNITRAVLAMHARAQSVRLKQVMTSLVQHLHAFARDVQLTEAEWFEGIQFLTNVGHITTDVRQEFILLSDTLGLSMLVTALNNKKPRECTEATVFGPFHVEGSPHFELGEDVSEGVLGEPCFVKGCIVGLDDEPVPRAELQVWQADATGMYDVQYDALPDGTHEHHARGTLNADERGQFHFRTVRAEAYPIPHDGPVGRMLEALGRHPWRPAHLHFMITAPGYERLITHVFREGDKYLDSDAVFGVRSSLITKWIEHPAGETPDGGHSETAFYTMDFRFVLNPLAVQGELPVRRKRASATRAT</sequence>
<dbReference type="GO" id="GO:0009712">
    <property type="term" value="P:catechol-containing compound metabolic process"/>
    <property type="evidence" value="ECO:0007669"/>
    <property type="project" value="InterPro"/>
</dbReference>
<accession>A0A5C6U550</accession>
<dbReference type="Proteomes" id="UP000321250">
    <property type="component" value="Unassembled WGS sequence"/>
</dbReference>
<keyword evidence="5" id="KW-0560">Oxidoreductase</keyword>
<comment type="similarity">
    <text evidence="2">Belongs to the intradiol ring-cleavage dioxygenase family.</text>
</comment>
<keyword evidence="6" id="KW-0408">Iron</keyword>
<comment type="caution">
    <text evidence="9">The sequence shown here is derived from an EMBL/GenBank/DDBJ whole genome shotgun (WGS) entry which is preliminary data.</text>
</comment>
<evidence type="ECO:0000256" key="6">
    <source>
        <dbReference type="ARBA" id="ARBA00023004"/>
    </source>
</evidence>
<dbReference type="Pfam" id="PF00775">
    <property type="entry name" value="Dioxygenase_C"/>
    <property type="match status" value="1"/>
</dbReference>
<evidence type="ECO:0000256" key="3">
    <source>
        <dbReference type="ARBA" id="ARBA00022723"/>
    </source>
</evidence>
<dbReference type="InterPro" id="IPR000627">
    <property type="entry name" value="Intradiol_dOase_C"/>
</dbReference>
<evidence type="ECO:0000313" key="9">
    <source>
        <dbReference type="EMBL" id="TXC67982.1"/>
    </source>
</evidence>
<keyword evidence="3" id="KW-0479">Metal-binding</keyword>
<reference evidence="9 10" key="1">
    <citation type="journal article" date="2013" name="Antonie Van Leeuwenhoek">
        <title>Sphingomonas ginsenosidivorax sp. nov., with the ability to transform ginsenosides.</title>
        <authorList>
            <person name="Jin X.F."/>
            <person name="Kim J.K."/>
            <person name="Liu Q.M."/>
            <person name="Kang M.S."/>
            <person name="He D."/>
            <person name="Jin F.X."/>
            <person name="Kim S.C."/>
            <person name="Im W.T."/>
        </authorList>
    </citation>
    <scope>NUCLEOTIDE SEQUENCE [LARGE SCALE GENOMIC DNA]</scope>
    <source>
        <strain evidence="9 10">KHI67</strain>
    </source>
</reference>
<name>A0A5C6U550_9SPHN</name>
<evidence type="ECO:0000313" key="10">
    <source>
        <dbReference type="Proteomes" id="UP000321250"/>
    </source>
</evidence>
<dbReference type="AlphaFoldDB" id="A0A5C6U550"/>
<evidence type="ECO:0000256" key="4">
    <source>
        <dbReference type="ARBA" id="ARBA00022964"/>
    </source>
</evidence>
<keyword evidence="4 9" id="KW-0223">Dioxygenase</keyword>
<dbReference type="PANTHER" id="PTHR33711">
    <property type="entry name" value="DIOXYGENASE, PUTATIVE (AFU_ORTHOLOGUE AFUA_2G02910)-RELATED"/>
    <property type="match status" value="1"/>
</dbReference>
<dbReference type="InterPro" id="IPR015889">
    <property type="entry name" value="Intradiol_dOase_core"/>
</dbReference>
<evidence type="ECO:0000259" key="8">
    <source>
        <dbReference type="Pfam" id="PF04444"/>
    </source>
</evidence>